<dbReference type="InterPro" id="IPR009057">
    <property type="entry name" value="Homeodomain-like_sf"/>
</dbReference>
<evidence type="ECO:0000256" key="1">
    <source>
        <dbReference type="ARBA" id="ARBA00023015"/>
    </source>
</evidence>
<dbReference type="PANTHER" id="PTHR43280">
    <property type="entry name" value="ARAC-FAMILY TRANSCRIPTIONAL REGULATOR"/>
    <property type="match status" value="1"/>
</dbReference>
<keyword evidence="7" id="KW-1185">Reference proteome</keyword>
<accession>A0ABY2R7J2</accession>
<name>A0ABY2R7J2_9FLAO</name>
<gene>
    <name evidence="6" type="ORF">EK417_09950</name>
</gene>
<evidence type="ECO:0000313" key="7">
    <source>
        <dbReference type="Proteomes" id="UP000306038"/>
    </source>
</evidence>
<dbReference type="EMBL" id="SDLV01000018">
    <property type="protein sequence ID" value="THV60507.1"/>
    <property type="molecule type" value="Genomic_DNA"/>
</dbReference>
<feature type="transmembrane region" description="Helical" evidence="4">
    <location>
        <begin position="117"/>
        <end position="136"/>
    </location>
</feature>
<keyword evidence="4" id="KW-1133">Transmembrane helix</keyword>
<comment type="caution">
    <text evidence="6">The sequence shown here is derived from an EMBL/GenBank/DDBJ whole genome shotgun (WGS) entry which is preliminary data.</text>
</comment>
<feature type="transmembrane region" description="Helical" evidence="4">
    <location>
        <begin position="65"/>
        <end position="86"/>
    </location>
</feature>
<proteinExistence type="predicted"/>
<evidence type="ECO:0000313" key="6">
    <source>
        <dbReference type="EMBL" id="THV60507.1"/>
    </source>
</evidence>
<feature type="transmembrane region" description="Helical" evidence="4">
    <location>
        <begin position="12"/>
        <end position="34"/>
    </location>
</feature>
<keyword evidence="4" id="KW-0472">Membrane</keyword>
<keyword evidence="2" id="KW-0238">DNA-binding</keyword>
<dbReference type="PANTHER" id="PTHR43280:SF29">
    <property type="entry name" value="ARAC-FAMILY TRANSCRIPTIONAL REGULATOR"/>
    <property type="match status" value="1"/>
</dbReference>
<feature type="transmembrane region" description="Helical" evidence="4">
    <location>
        <begin position="92"/>
        <end position="110"/>
    </location>
</feature>
<sequence>MKEKINKYEILFTKYSTLLILIRHIGSLIINWIFGEYLYLYMDIFILCTITPAYILIFHVSTFNFLKLGSITSIYYLILMILYSSIGYSQNLIIILLYIFLFPLGFLFFFNFKKTFILSFSILLIFPLSYLIKIYFKLEVISEQYQTLFNIYTTIFSLVLFFTYLYYFIQTNKLKYVYKYTLNNEIHIDEFYLIKPHIYSFSSNSTEFTNESIYDDQSLYKLLFDRIENYMQVYQPWKSSTYNLNQLAKDLNSNHQYVSFAINKYTENNFKTYLNNYRLKAFIDVAKDKNEQGLFSVKEIYLTVGFDNQATFNRVFKNKYSLTPQEYLNDLKNNNV</sequence>
<dbReference type="Gene3D" id="1.10.10.60">
    <property type="entry name" value="Homeodomain-like"/>
    <property type="match status" value="2"/>
</dbReference>
<evidence type="ECO:0000256" key="4">
    <source>
        <dbReference type="SAM" id="Phobius"/>
    </source>
</evidence>
<feature type="transmembrane region" description="Helical" evidence="4">
    <location>
        <begin position="148"/>
        <end position="169"/>
    </location>
</feature>
<reference evidence="6 7" key="1">
    <citation type="submission" date="2019-01" db="EMBL/GenBank/DDBJ databases">
        <authorList>
            <person name="B I."/>
            <person name="Ch S."/>
            <person name="Ch V.R."/>
        </authorList>
    </citation>
    <scope>NUCLEOTIDE SEQUENCE [LARGE SCALE GENOMIC DNA]</scope>
    <source>
        <strain evidence="6 7">JC507</strain>
    </source>
</reference>
<evidence type="ECO:0000256" key="3">
    <source>
        <dbReference type="ARBA" id="ARBA00023163"/>
    </source>
</evidence>
<protein>
    <submittedName>
        <fullName evidence="6">AraC family transcriptional regulator</fullName>
    </submittedName>
</protein>
<feature type="domain" description="HTH araC/xylS-type" evidence="5">
    <location>
        <begin position="225"/>
        <end position="330"/>
    </location>
</feature>
<organism evidence="6 7">
    <name type="scientific">Chryseobacterium candidae</name>
    <dbReference type="NCBI Taxonomy" id="1978493"/>
    <lineage>
        <taxon>Bacteria</taxon>
        <taxon>Pseudomonadati</taxon>
        <taxon>Bacteroidota</taxon>
        <taxon>Flavobacteriia</taxon>
        <taxon>Flavobacteriales</taxon>
        <taxon>Weeksellaceae</taxon>
        <taxon>Chryseobacterium group</taxon>
        <taxon>Chryseobacterium</taxon>
    </lineage>
</organism>
<dbReference type="InterPro" id="IPR018060">
    <property type="entry name" value="HTH_AraC"/>
</dbReference>
<dbReference type="SUPFAM" id="SSF46689">
    <property type="entry name" value="Homeodomain-like"/>
    <property type="match status" value="1"/>
</dbReference>
<dbReference type="Pfam" id="PF12833">
    <property type="entry name" value="HTH_18"/>
    <property type="match status" value="1"/>
</dbReference>
<dbReference type="Proteomes" id="UP000306038">
    <property type="component" value="Unassembled WGS sequence"/>
</dbReference>
<dbReference type="SMART" id="SM00342">
    <property type="entry name" value="HTH_ARAC"/>
    <property type="match status" value="1"/>
</dbReference>
<dbReference type="PROSITE" id="PS01124">
    <property type="entry name" value="HTH_ARAC_FAMILY_2"/>
    <property type="match status" value="1"/>
</dbReference>
<keyword evidence="3" id="KW-0804">Transcription</keyword>
<keyword evidence="1" id="KW-0805">Transcription regulation</keyword>
<dbReference type="RefSeq" id="WP_110367080.1">
    <property type="nucleotide sequence ID" value="NZ_SDLV01000018.1"/>
</dbReference>
<evidence type="ECO:0000256" key="2">
    <source>
        <dbReference type="ARBA" id="ARBA00023125"/>
    </source>
</evidence>
<evidence type="ECO:0000259" key="5">
    <source>
        <dbReference type="PROSITE" id="PS01124"/>
    </source>
</evidence>
<feature type="transmembrane region" description="Helical" evidence="4">
    <location>
        <begin position="40"/>
        <end position="58"/>
    </location>
</feature>
<keyword evidence="4" id="KW-0812">Transmembrane</keyword>